<keyword evidence="1" id="KW-0472">Membrane</keyword>
<evidence type="ECO:0000256" key="1">
    <source>
        <dbReference type="SAM" id="Phobius"/>
    </source>
</evidence>
<dbReference type="RefSeq" id="WP_138565060.1">
    <property type="nucleotide sequence ID" value="NZ_CP040602.1"/>
</dbReference>
<sequence>MNQQKAKFSWHYYLMAIGALLALLAATLGAWGSVASGVAIAIISTPKLPFAGISRFVFYIVFFVLYLFAFPDPEVVREMMNSTQY</sequence>
<dbReference type="Proteomes" id="UP000304864">
    <property type="component" value="Chromosome"/>
</dbReference>
<protein>
    <submittedName>
        <fullName evidence="2">Uncharacterized protein</fullName>
    </submittedName>
</protein>
<evidence type="ECO:0000313" key="3">
    <source>
        <dbReference type="Proteomes" id="UP000304864"/>
    </source>
</evidence>
<keyword evidence="1" id="KW-0812">Transmembrane</keyword>
<evidence type="ECO:0000313" key="2">
    <source>
        <dbReference type="EMBL" id="QCU90385.1"/>
    </source>
</evidence>
<gene>
    <name evidence="2" type="ORF">FE785_06945</name>
</gene>
<dbReference type="EMBL" id="CP040602">
    <property type="protein sequence ID" value="QCU90385.1"/>
    <property type="molecule type" value="Genomic_DNA"/>
</dbReference>
<proteinExistence type="predicted"/>
<dbReference type="AlphaFoldDB" id="A0A4P9K5U9"/>
<dbReference type="KEGG" id="thig:FE785_06945"/>
<accession>A0A4P9K5U9</accession>
<keyword evidence="3" id="KW-1185">Reference proteome</keyword>
<organism evidence="2 3">
    <name type="scientific">Thiomicrorhabdus sediminis</name>
    <dbReference type="NCBI Taxonomy" id="2580412"/>
    <lineage>
        <taxon>Bacteria</taxon>
        <taxon>Pseudomonadati</taxon>
        <taxon>Pseudomonadota</taxon>
        <taxon>Gammaproteobacteria</taxon>
        <taxon>Thiotrichales</taxon>
        <taxon>Piscirickettsiaceae</taxon>
        <taxon>Thiomicrorhabdus</taxon>
    </lineage>
</organism>
<reference evidence="2 3" key="1">
    <citation type="submission" date="2019-05" db="EMBL/GenBank/DDBJ databases">
        <title>Thiomicrorhabdus sediminis sp. nov, a novel sulfur-oxidizing bacterium isolated from coastal sediment.</title>
        <authorList>
            <person name="Liu X."/>
        </authorList>
    </citation>
    <scope>NUCLEOTIDE SEQUENCE [LARGE SCALE GENOMIC DNA]</scope>
    <source>
        <strain evidence="2 3">G1</strain>
    </source>
</reference>
<feature type="transmembrane region" description="Helical" evidence="1">
    <location>
        <begin position="12"/>
        <end position="43"/>
    </location>
</feature>
<keyword evidence="1" id="KW-1133">Transmembrane helix</keyword>
<name>A0A4P9K5U9_9GAMM</name>
<feature type="transmembrane region" description="Helical" evidence="1">
    <location>
        <begin position="49"/>
        <end position="70"/>
    </location>
</feature>